<evidence type="ECO:0000313" key="1">
    <source>
        <dbReference type="EMBL" id="CAI8015067.1"/>
    </source>
</evidence>
<accession>A0AA35RPU1</accession>
<feature type="non-terminal residue" evidence="1">
    <location>
        <position position="1"/>
    </location>
</feature>
<proteinExistence type="predicted"/>
<dbReference type="Proteomes" id="UP001174909">
    <property type="component" value="Unassembled WGS sequence"/>
</dbReference>
<organism evidence="1 2">
    <name type="scientific">Geodia barretti</name>
    <name type="common">Barrett's horny sponge</name>
    <dbReference type="NCBI Taxonomy" id="519541"/>
    <lineage>
        <taxon>Eukaryota</taxon>
        <taxon>Metazoa</taxon>
        <taxon>Porifera</taxon>
        <taxon>Demospongiae</taxon>
        <taxon>Heteroscleromorpha</taxon>
        <taxon>Tetractinellida</taxon>
        <taxon>Astrophorina</taxon>
        <taxon>Geodiidae</taxon>
        <taxon>Geodia</taxon>
    </lineage>
</organism>
<sequence>KIRKLAESESLAGFKSLLSTEEYDFRFACGITKTIGRMELLDKKKTIDAMCLHYVILVSLAELEQLRRGLAIQKFNSLMLSQKQLGKPLHHQSKKYQVISSRICTLLYFHLLEATKGHRREHHDVMGAIPAVCG</sequence>
<protein>
    <submittedName>
        <fullName evidence="1">Uncharacterized protein</fullName>
    </submittedName>
</protein>
<comment type="caution">
    <text evidence="1">The sequence shown here is derived from an EMBL/GenBank/DDBJ whole genome shotgun (WGS) entry which is preliminary data.</text>
</comment>
<name>A0AA35RPU1_GEOBA</name>
<evidence type="ECO:0000313" key="2">
    <source>
        <dbReference type="Proteomes" id="UP001174909"/>
    </source>
</evidence>
<gene>
    <name evidence="1" type="ORF">GBAR_LOCUS9376</name>
</gene>
<feature type="non-terminal residue" evidence="1">
    <location>
        <position position="134"/>
    </location>
</feature>
<dbReference type="AlphaFoldDB" id="A0AA35RPU1"/>
<dbReference type="EMBL" id="CASHTH010001416">
    <property type="protein sequence ID" value="CAI8015067.1"/>
    <property type="molecule type" value="Genomic_DNA"/>
</dbReference>
<reference evidence="1" key="1">
    <citation type="submission" date="2023-03" db="EMBL/GenBank/DDBJ databases">
        <authorList>
            <person name="Steffen K."/>
            <person name="Cardenas P."/>
        </authorList>
    </citation>
    <scope>NUCLEOTIDE SEQUENCE</scope>
</reference>
<keyword evidence="2" id="KW-1185">Reference proteome</keyword>